<comment type="caution">
    <text evidence="1">The sequence shown here is derived from an EMBL/GenBank/DDBJ whole genome shotgun (WGS) entry which is preliminary data.</text>
</comment>
<evidence type="ECO:0008006" key="3">
    <source>
        <dbReference type="Google" id="ProtNLM"/>
    </source>
</evidence>
<dbReference type="AlphaFoldDB" id="A0AAV5ARQ7"/>
<reference evidence="1" key="1">
    <citation type="submission" date="2021-10" db="EMBL/GenBank/DDBJ databases">
        <title>De novo Genome Assembly of Clathrus columnatus (Basidiomycota, Fungi) Using Illumina and Nanopore Sequence Data.</title>
        <authorList>
            <person name="Ogiso-Tanaka E."/>
            <person name="Itagaki H."/>
            <person name="Hosoya T."/>
            <person name="Hosaka K."/>
        </authorList>
    </citation>
    <scope>NUCLEOTIDE SEQUENCE</scope>
    <source>
        <strain evidence="1">MO-923</strain>
    </source>
</reference>
<name>A0AAV5ARQ7_9AGAM</name>
<evidence type="ECO:0000313" key="2">
    <source>
        <dbReference type="Proteomes" id="UP001050691"/>
    </source>
</evidence>
<dbReference type="Proteomes" id="UP001050691">
    <property type="component" value="Unassembled WGS sequence"/>
</dbReference>
<evidence type="ECO:0000313" key="1">
    <source>
        <dbReference type="EMBL" id="GJJ14575.1"/>
    </source>
</evidence>
<proteinExistence type="predicted"/>
<protein>
    <recommendedName>
        <fullName evidence="3">F-box domain-containing protein</fullName>
    </recommendedName>
</protein>
<gene>
    <name evidence="1" type="ORF">Clacol_008840</name>
</gene>
<organism evidence="1 2">
    <name type="scientific">Clathrus columnatus</name>
    <dbReference type="NCBI Taxonomy" id="1419009"/>
    <lineage>
        <taxon>Eukaryota</taxon>
        <taxon>Fungi</taxon>
        <taxon>Dikarya</taxon>
        <taxon>Basidiomycota</taxon>
        <taxon>Agaricomycotina</taxon>
        <taxon>Agaricomycetes</taxon>
        <taxon>Phallomycetidae</taxon>
        <taxon>Phallales</taxon>
        <taxon>Clathraceae</taxon>
        <taxon>Clathrus</taxon>
    </lineage>
</organism>
<dbReference type="EMBL" id="BPWL01000010">
    <property type="protein sequence ID" value="GJJ14575.1"/>
    <property type="molecule type" value="Genomic_DNA"/>
</dbReference>
<sequence length="334" mass="38399">MHPFSRIQTRELLQAQKNIVTLPLLYYPCNPPSEYATKKSRCKQLSFNDLPQDLVRLIFEHAAVMSSKAAISLTLVSRQVRGWVEPILYHTVVLWTSQSVNLFRVPFNSKPMSFFAHHVRNLFINGKYGMDIILACTNLKRLAAYPLSLIPLPAPRGDSPEHHPSLHSVSQFNAWSRHPCPTEVMLLGYLEDVPWSSPLFNHVRFLYFGIERPTSETAAYIAHLRSLTHCAFPYDGDERSDESLTLTVSMLLESKSLAYLIVLINVEQENCKRDINNSIWKQLASVTDSRLLVGTERCFDGNDWVETVSSKIDIWESWIMEYKNWRYFVGSLCD</sequence>
<keyword evidence="2" id="KW-1185">Reference proteome</keyword>
<accession>A0AAV5ARQ7</accession>